<evidence type="ECO:0000313" key="3">
    <source>
        <dbReference type="Proteomes" id="UP001549110"/>
    </source>
</evidence>
<keyword evidence="1" id="KW-0472">Membrane</keyword>
<dbReference type="Proteomes" id="UP001549110">
    <property type="component" value="Unassembled WGS sequence"/>
</dbReference>
<gene>
    <name evidence="2" type="ORF">ABID41_001278</name>
</gene>
<sequence>MAPATIIWRAAIVVPWTDVKGKKSPAEDAGRVFRIPPASAILRPMGERRRVIDAEFEVVGGPLRVGDEHPTQKGWYLTDKVDRHGNTLWYKPPSAFSRWVRRVALVLFCLAMALGILGMFLETPKDENPYRAERLRVLEEARRNPIN</sequence>
<keyword evidence="1" id="KW-1133">Transmembrane helix</keyword>
<accession>A0ABV2EGL9</accession>
<organism evidence="2 3">
    <name type="scientific">Phenylobacterium koreense</name>
    <dbReference type="NCBI Taxonomy" id="266125"/>
    <lineage>
        <taxon>Bacteria</taxon>
        <taxon>Pseudomonadati</taxon>
        <taxon>Pseudomonadota</taxon>
        <taxon>Alphaproteobacteria</taxon>
        <taxon>Caulobacterales</taxon>
        <taxon>Caulobacteraceae</taxon>
        <taxon>Phenylobacterium</taxon>
    </lineage>
</organism>
<dbReference type="EMBL" id="JBEPLU010000001">
    <property type="protein sequence ID" value="MET3526183.1"/>
    <property type="molecule type" value="Genomic_DNA"/>
</dbReference>
<name>A0ABV2EGL9_9CAUL</name>
<keyword evidence="3" id="KW-1185">Reference proteome</keyword>
<proteinExistence type="predicted"/>
<keyword evidence="1" id="KW-0812">Transmembrane</keyword>
<evidence type="ECO:0000256" key="1">
    <source>
        <dbReference type="SAM" id="Phobius"/>
    </source>
</evidence>
<reference evidence="2 3" key="1">
    <citation type="submission" date="2024-06" db="EMBL/GenBank/DDBJ databases">
        <title>Genomic Encyclopedia of Type Strains, Phase IV (KMG-IV): sequencing the most valuable type-strain genomes for metagenomic binning, comparative biology and taxonomic classification.</title>
        <authorList>
            <person name="Goeker M."/>
        </authorList>
    </citation>
    <scope>NUCLEOTIDE SEQUENCE [LARGE SCALE GENOMIC DNA]</scope>
    <source>
        <strain evidence="2 3">DSM 17809</strain>
    </source>
</reference>
<protein>
    <submittedName>
        <fullName evidence="2">Uncharacterized protein</fullName>
    </submittedName>
</protein>
<feature type="transmembrane region" description="Helical" evidence="1">
    <location>
        <begin position="103"/>
        <end position="121"/>
    </location>
</feature>
<comment type="caution">
    <text evidence="2">The sequence shown here is derived from an EMBL/GenBank/DDBJ whole genome shotgun (WGS) entry which is preliminary data.</text>
</comment>
<dbReference type="RefSeq" id="WP_354297319.1">
    <property type="nucleotide sequence ID" value="NZ_JBEPLU010000001.1"/>
</dbReference>
<evidence type="ECO:0000313" key="2">
    <source>
        <dbReference type="EMBL" id="MET3526183.1"/>
    </source>
</evidence>